<keyword evidence="4 9" id="KW-0997">Cell inner membrane</keyword>
<comment type="caution">
    <text evidence="11">The sequence shown here is derived from an EMBL/GenBank/DDBJ whole genome shotgun (WGS) entry which is preliminary data.</text>
</comment>
<dbReference type="InterPro" id="IPR055348">
    <property type="entry name" value="DctQ"/>
</dbReference>
<gene>
    <name evidence="11" type="ORF">NJQ99_03830</name>
</gene>
<comment type="function">
    <text evidence="9">Part of the tripartite ATP-independent periplasmic (TRAP) transport system.</text>
</comment>
<feature type="domain" description="Tripartite ATP-independent periplasmic transporters DctQ component" evidence="10">
    <location>
        <begin position="24"/>
        <end position="153"/>
    </location>
</feature>
<accession>A0A9J6PCY6</accession>
<evidence type="ECO:0000256" key="7">
    <source>
        <dbReference type="ARBA" id="ARBA00023136"/>
    </source>
</evidence>
<evidence type="ECO:0000313" key="11">
    <source>
        <dbReference type="EMBL" id="MCP1335531.1"/>
    </source>
</evidence>
<keyword evidence="3" id="KW-1003">Cell membrane</keyword>
<dbReference type="AlphaFoldDB" id="A0A9J6PCY6"/>
<keyword evidence="5 9" id="KW-0812">Transmembrane</keyword>
<reference evidence="11" key="1">
    <citation type="submission" date="2022-06" db="EMBL/GenBank/DDBJ databases">
        <title>Isolation and Genomics of Futiania mangrovii gen. nov., sp. nov., a Rare and Metabolically-versatile member in the Class Alphaproteobacteria.</title>
        <authorList>
            <person name="Liu L."/>
            <person name="Huang W.-C."/>
            <person name="Pan J."/>
            <person name="Li J."/>
            <person name="Huang Y."/>
            <person name="Du H."/>
            <person name="Liu Y."/>
            <person name="Li M."/>
        </authorList>
    </citation>
    <scope>NUCLEOTIDE SEQUENCE</scope>
    <source>
        <strain evidence="11">FT118</strain>
    </source>
</reference>
<evidence type="ECO:0000256" key="1">
    <source>
        <dbReference type="ARBA" id="ARBA00004429"/>
    </source>
</evidence>
<evidence type="ECO:0000256" key="2">
    <source>
        <dbReference type="ARBA" id="ARBA00022448"/>
    </source>
</evidence>
<dbReference type="Proteomes" id="UP001055804">
    <property type="component" value="Unassembled WGS sequence"/>
</dbReference>
<comment type="subunit">
    <text evidence="9">The complex comprises the extracytoplasmic solute receptor protein and the two transmembrane proteins.</text>
</comment>
<keyword evidence="2 9" id="KW-0813">Transport</keyword>
<evidence type="ECO:0000256" key="6">
    <source>
        <dbReference type="ARBA" id="ARBA00022989"/>
    </source>
</evidence>
<evidence type="ECO:0000259" key="10">
    <source>
        <dbReference type="Pfam" id="PF04290"/>
    </source>
</evidence>
<dbReference type="PANTHER" id="PTHR35011:SF4">
    <property type="entry name" value="SLL1102 PROTEIN"/>
    <property type="match status" value="1"/>
</dbReference>
<dbReference type="EMBL" id="JAMZFT010000001">
    <property type="protein sequence ID" value="MCP1335531.1"/>
    <property type="molecule type" value="Genomic_DNA"/>
</dbReference>
<dbReference type="PANTHER" id="PTHR35011">
    <property type="entry name" value="2,3-DIKETO-L-GULONATE TRAP TRANSPORTER SMALL PERMEASE PROTEIN YIAM"/>
    <property type="match status" value="1"/>
</dbReference>
<comment type="subcellular location">
    <subcellularLocation>
        <location evidence="1 9">Cell inner membrane</location>
        <topology evidence="1 9">Multi-pass membrane protein</topology>
    </subcellularLocation>
</comment>
<keyword evidence="6 9" id="KW-1133">Transmembrane helix</keyword>
<dbReference type="InterPro" id="IPR007387">
    <property type="entry name" value="TRAP_DctQ"/>
</dbReference>
<evidence type="ECO:0000256" key="8">
    <source>
        <dbReference type="ARBA" id="ARBA00038436"/>
    </source>
</evidence>
<evidence type="ECO:0000256" key="5">
    <source>
        <dbReference type="ARBA" id="ARBA00022692"/>
    </source>
</evidence>
<organism evidence="11 12">
    <name type="scientific">Futiania mangrovi</name>
    <dbReference type="NCBI Taxonomy" id="2959716"/>
    <lineage>
        <taxon>Bacteria</taxon>
        <taxon>Pseudomonadati</taxon>
        <taxon>Pseudomonadota</taxon>
        <taxon>Alphaproteobacteria</taxon>
        <taxon>Futianiales</taxon>
        <taxon>Futianiaceae</taxon>
        <taxon>Futiania</taxon>
    </lineage>
</organism>
<evidence type="ECO:0000256" key="4">
    <source>
        <dbReference type="ARBA" id="ARBA00022519"/>
    </source>
</evidence>
<feature type="transmembrane region" description="Helical" evidence="9">
    <location>
        <begin position="12"/>
        <end position="37"/>
    </location>
</feature>
<evidence type="ECO:0000256" key="3">
    <source>
        <dbReference type="ARBA" id="ARBA00022475"/>
    </source>
</evidence>
<dbReference type="GO" id="GO:0022857">
    <property type="term" value="F:transmembrane transporter activity"/>
    <property type="evidence" value="ECO:0007669"/>
    <property type="project" value="UniProtKB-UniRule"/>
</dbReference>
<feature type="transmembrane region" description="Helical" evidence="9">
    <location>
        <begin position="131"/>
        <end position="152"/>
    </location>
</feature>
<evidence type="ECO:0000256" key="9">
    <source>
        <dbReference type="RuleBase" id="RU369079"/>
    </source>
</evidence>
<keyword evidence="7 9" id="KW-0472">Membrane</keyword>
<evidence type="ECO:0000313" key="12">
    <source>
        <dbReference type="Proteomes" id="UP001055804"/>
    </source>
</evidence>
<dbReference type="Pfam" id="PF04290">
    <property type="entry name" value="DctQ"/>
    <property type="match status" value="1"/>
</dbReference>
<keyword evidence="12" id="KW-1185">Reference proteome</keyword>
<dbReference type="RefSeq" id="WP_269331472.1">
    <property type="nucleotide sequence ID" value="NZ_JAMZFT010000001.1"/>
</dbReference>
<feature type="transmembrane region" description="Helical" evidence="9">
    <location>
        <begin position="85"/>
        <end position="107"/>
    </location>
</feature>
<protein>
    <recommendedName>
        <fullName evidence="9">TRAP transporter small permease protein</fullName>
    </recommendedName>
</protein>
<sequence length="158" mass="17734">MRDPMSRFSATLGEWMAPLFLVAVLISVYEVVLRYAFNAPTVWVHELTVLLSAACFVVSGLYALEREEHIRVTVISDRLPRPARRAVALLNIGLAMVFLLAIVWGGWSHAWEALSNWHRTRTAFNSPTPAILKPLIVLTAAAMVLQILVNWCRNGPNR</sequence>
<proteinExistence type="inferred from homology"/>
<feature type="transmembrane region" description="Helical" evidence="9">
    <location>
        <begin position="43"/>
        <end position="64"/>
    </location>
</feature>
<name>A0A9J6PCY6_9PROT</name>
<comment type="similarity">
    <text evidence="8 9">Belongs to the TRAP transporter small permease family.</text>
</comment>
<dbReference type="GO" id="GO:0005886">
    <property type="term" value="C:plasma membrane"/>
    <property type="evidence" value="ECO:0007669"/>
    <property type="project" value="UniProtKB-SubCell"/>
</dbReference>